<dbReference type="GO" id="GO:0005524">
    <property type="term" value="F:ATP binding"/>
    <property type="evidence" value="ECO:0007669"/>
    <property type="project" value="UniProtKB-KW"/>
</dbReference>
<dbReference type="PANTHER" id="PTHR47634:SF9">
    <property type="entry name" value="PROTEIN KINASE DOMAIN-CONTAINING PROTEIN-RELATED"/>
    <property type="match status" value="1"/>
</dbReference>
<evidence type="ECO:0000313" key="10">
    <source>
        <dbReference type="EMBL" id="EFR03997.1"/>
    </source>
</evidence>
<protein>
    <recommendedName>
        <fullName evidence="1">non-specific serine/threonine protein kinase</fullName>
        <ecNumber evidence="1">2.7.11.1</ecNumber>
    </recommendedName>
</protein>
<dbReference type="OrthoDB" id="4206417at2759"/>
<dbReference type="InParanoid" id="E4V1T2"/>
<dbReference type="VEuPathDB" id="FungiDB:MGYG_07001"/>
<keyword evidence="11" id="KW-1185">Reference proteome</keyword>
<evidence type="ECO:0000259" key="9">
    <source>
        <dbReference type="PROSITE" id="PS50011"/>
    </source>
</evidence>
<keyword evidence="3" id="KW-0808">Transferase</keyword>
<dbReference type="GeneID" id="10026251"/>
<feature type="domain" description="Protein kinase" evidence="9">
    <location>
        <begin position="1"/>
        <end position="329"/>
    </location>
</feature>
<keyword evidence="4" id="KW-0547">Nucleotide-binding</keyword>
<dbReference type="InterPro" id="IPR051334">
    <property type="entry name" value="SRPK"/>
</dbReference>
<dbReference type="EC" id="2.7.11.1" evidence="1"/>
<gene>
    <name evidence="10" type="ORF">MGYG_07001</name>
</gene>
<dbReference type="EMBL" id="DS989827">
    <property type="protein sequence ID" value="EFR03997.1"/>
    <property type="molecule type" value="Genomic_DNA"/>
</dbReference>
<evidence type="ECO:0000256" key="8">
    <source>
        <dbReference type="ARBA" id="ARBA00048679"/>
    </source>
</evidence>
<dbReference type="PROSITE" id="PS50011">
    <property type="entry name" value="PROTEIN_KINASE_DOM"/>
    <property type="match status" value="1"/>
</dbReference>
<keyword evidence="5 10" id="KW-0418">Kinase</keyword>
<dbReference type="SMART" id="SM00220">
    <property type="entry name" value="S_TKc"/>
    <property type="match status" value="1"/>
</dbReference>
<keyword evidence="2 10" id="KW-0723">Serine/threonine-protein kinase</keyword>
<proteinExistence type="predicted"/>
<evidence type="ECO:0000256" key="7">
    <source>
        <dbReference type="ARBA" id="ARBA00047899"/>
    </source>
</evidence>
<reference evidence="11" key="1">
    <citation type="journal article" date="2012" name="MBio">
        <title>Comparative genome analysis of Trichophyton rubrum and related dermatophytes reveals candidate genes involved in infection.</title>
        <authorList>
            <person name="Martinez D.A."/>
            <person name="Oliver B.G."/>
            <person name="Graeser Y."/>
            <person name="Goldberg J.M."/>
            <person name="Li W."/>
            <person name="Martinez-Rossi N.M."/>
            <person name="Monod M."/>
            <person name="Shelest E."/>
            <person name="Barton R.C."/>
            <person name="Birch E."/>
            <person name="Brakhage A.A."/>
            <person name="Chen Z."/>
            <person name="Gurr S.J."/>
            <person name="Heiman D."/>
            <person name="Heitman J."/>
            <person name="Kosti I."/>
            <person name="Rossi A."/>
            <person name="Saif S."/>
            <person name="Samalova M."/>
            <person name="Saunders C.W."/>
            <person name="Shea T."/>
            <person name="Summerbell R.C."/>
            <person name="Xu J."/>
            <person name="Young S."/>
            <person name="Zeng Q."/>
            <person name="Birren B.W."/>
            <person name="Cuomo C.A."/>
            <person name="White T.C."/>
        </authorList>
    </citation>
    <scope>NUCLEOTIDE SEQUENCE [LARGE SCALE GENOMIC DNA]</scope>
    <source>
        <strain evidence="11">ATCC MYA-4604 / CBS 118893</strain>
    </source>
</reference>
<evidence type="ECO:0000256" key="6">
    <source>
        <dbReference type="ARBA" id="ARBA00022840"/>
    </source>
</evidence>
<dbReference type="STRING" id="535722.E4V1T2"/>
<evidence type="ECO:0000256" key="4">
    <source>
        <dbReference type="ARBA" id="ARBA00022741"/>
    </source>
</evidence>
<accession>E4V1T2</accession>
<evidence type="ECO:0000256" key="5">
    <source>
        <dbReference type="ARBA" id="ARBA00022777"/>
    </source>
</evidence>
<comment type="catalytic activity">
    <reaction evidence="7">
        <text>L-threonyl-[protein] + ATP = O-phospho-L-threonyl-[protein] + ADP + H(+)</text>
        <dbReference type="Rhea" id="RHEA:46608"/>
        <dbReference type="Rhea" id="RHEA-COMP:11060"/>
        <dbReference type="Rhea" id="RHEA-COMP:11605"/>
        <dbReference type="ChEBI" id="CHEBI:15378"/>
        <dbReference type="ChEBI" id="CHEBI:30013"/>
        <dbReference type="ChEBI" id="CHEBI:30616"/>
        <dbReference type="ChEBI" id="CHEBI:61977"/>
        <dbReference type="ChEBI" id="CHEBI:456216"/>
        <dbReference type="EC" id="2.7.11.1"/>
    </reaction>
</comment>
<dbReference type="Gene3D" id="1.10.510.10">
    <property type="entry name" value="Transferase(Phosphotransferase) domain 1"/>
    <property type="match status" value="1"/>
</dbReference>
<dbReference type="GO" id="GO:0004674">
    <property type="term" value="F:protein serine/threonine kinase activity"/>
    <property type="evidence" value="ECO:0007669"/>
    <property type="project" value="UniProtKB-KW"/>
</dbReference>
<dbReference type="GO" id="GO:0005634">
    <property type="term" value="C:nucleus"/>
    <property type="evidence" value="ECO:0007669"/>
    <property type="project" value="TreeGrafter"/>
</dbReference>
<name>E4V1T2_ARTGP</name>
<evidence type="ECO:0000256" key="3">
    <source>
        <dbReference type="ARBA" id="ARBA00022679"/>
    </source>
</evidence>
<dbReference type="GO" id="GO:0050684">
    <property type="term" value="P:regulation of mRNA processing"/>
    <property type="evidence" value="ECO:0007669"/>
    <property type="project" value="TreeGrafter"/>
</dbReference>
<evidence type="ECO:0000256" key="2">
    <source>
        <dbReference type="ARBA" id="ARBA00022527"/>
    </source>
</evidence>
<dbReference type="Gene3D" id="3.30.200.20">
    <property type="entry name" value="Phosphorylase Kinase, domain 1"/>
    <property type="match status" value="1"/>
</dbReference>
<dbReference type="Proteomes" id="UP000002669">
    <property type="component" value="Unassembled WGS sequence"/>
</dbReference>
<organism evidence="11">
    <name type="scientific">Arthroderma gypseum (strain ATCC MYA-4604 / CBS 118893)</name>
    <name type="common">Microsporum gypseum</name>
    <dbReference type="NCBI Taxonomy" id="535722"/>
    <lineage>
        <taxon>Eukaryota</taxon>
        <taxon>Fungi</taxon>
        <taxon>Dikarya</taxon>
        <taxon>Ascomycota</taxon>
        <taxon>Pezizomycotina</taxon>
        <taxon>Eurotiomycetes</taxon>
        <taxon>Eurotiomycetidae</taxon>
        <taxon>Onygenales</taxon>
        <taxon>Arthrodermataceae</taxon>
        <taxon>Nannizzia</taxon>
    </lineage>
</organism>
<dbReference type="InterPro" id="IPR011009">
    <property type="entry name" value="Kinase-like_dom_sf"/>
</dbReference>
<dbReference type="OMA" id="THANRYV"/>
<dbReference type="RefSeq" id="XP_003171005.1">
    <property type="nucleotide sequence ID" value="XM_003170957.1"/>
</dbReference>
<dbReference type="GO" id="GO:0000245">
    <property type="term" value="P:spliceosomal complex assembly"/>
    <property type="evidence" value="ECO:0007669"/>
    <property type="project" value="TreeGrafter"/>
</dbReference>
<dbReference type="InterPro" id="IPR000719">
    <property type="entry name" value="Prot_kinase_dom"/>
</dbReference>
<dbReference type="AlphaFoldDB" id="E4V1T2"/>
<keyword evidence="6" id="KW-0067">ATP-binding</keyword>
<dbReference type="GO" id="GO:0005737">
    <property type="term" value="C:cytoplasm"/>
    <property type="evidence" value="ECO:0007669"/>
    <property type="project" value="TreeGrafter"/>
</dbReference>
<dbReference type="HOGENOM" id="CLU_000288_81_2_1"/>
<dbReference type="PANTHER" id="PTHR47634">
    <property type="entry name" value="PROTEIN KINASE DOMAIN-CONTAINING PROTEIN-RELATED"/>
    <property type="match status" value="1"/>
</dbReference>
<evidence type="ECO:0000313" key="11">
    <source>
        <dbReference type="Proteomes" id="UP000002669"/>
    </source>
</evidence>
<dbReference type="Pfam" id="PF00069">
    <property type="entry name" value="Pkinase"/>
    <property type="match status" value="1"/>
</dbReference>
<evidence type="ECO:0000256" key="1">
    <source>
        <dbReference type="ARBA" id="ARBA00012513"/>
    </source>
</evidence>
<dbReference type="eggNOG" id="KOG1290">
    <property type="taxonomic scope" value="Eukaryota"/>
</dbReference>
<dbReference type="SUPFAM" id="SSF56112">
    <property type="entry name" value="Protein kinase-like (PK-like)"/>
    <property type="match status" value="1"/>
</dbReference>
<comment type="catalytic activity">
    <reaction evidence="8">
        <text>L-seryl-[protein] + ATP = O-phospho-L-seryl-[protein] + ADP + H(+)</text>
        <dbReference type="Rhea" id="RHEA:17989"/>
        <dbReference type="Rhea" id="RHEA-COMP:9863"/>
        <dbReference type="Rhea" id="RHEA-COMP:11604"/>
        <dbReference type="ChEBI" id="CHEBI:15378"/>
        <dbReference type="ChEBI" id="CHEBI:29999"/>
        <dbReference type="ChEBI" id="CHEBI:30616"/>
        <dbReference type="ChEBI" id="CHEBI:83421"/>
        <dbReference type="ChEBI" id="CHEBI:456216"/>
        <dbReference type="EC" id="2.7.11.1"/>
    </reaction>
</comment>
<sequence length="343" mass="38457">MVLSSPSTRTNYCQRLSSLQLRAFSSSHLPTETPSNDGVDVEPPYIEYDWIDGAESLSQYQPGGYHPVIVGDMVHDRYRIVDKLGFGGYATIWLARDSQLEYTRSEWDAPMLHDDPAQCNLWEASYSRLFPIDVARALSAAVTLSVASIHSRGFVHGAKFPSSFDNLSVEKFYEEYGKPETVPVTRSDGAPLSFGKYAEDFTLSDTHVLLSDFGEAFSPTSESRLGKGCRTPLHLRPPEARFEPDTPMSYPADIWGSAVAIWEIVGMKAIWSCEFATPDSVTKQHIEVLGPMPTDKEETVAFLDLMRQMLVFRPKERPTALQVLESDWMVNWALPGFERGLND</sequence>